<dbReference type="AlphaFoldDB" id="A0A7Z0RV96"/>
<evidence type="ECO:0000259" key="1">
    <source>
        <dbReference type="Pfam" id="PF01909"/>
    </source>
</evidence>
<accession>A0A7Z0RV96</accession>
<dbReference type="Proteomes" id="UP000586119">
    <property type="component" value="Unassembled WGS sequence"/>
</dbReference>
<dbReference type="GO" id="GO:0016779">
    <property type="term" value="F:nucleotidyltransferase activity"/>
    <property type="evidence" value="ECO:0007669"/>
    <property type="project" value="InterPro"/>
</dbReference>
<gene>
    <name evidence="2" type="ORF">HZS81_11465</name>
</gene>
<organism evidence="2 3">
    <name type="scientific">Vreelandella salicampi</name>
    <dbReference type="NCBI Taxonomy" id="1449798"/>
    <lineage>
        <taxon>Bacteria</taxon>
        <taxon>Pseudomonadati</taxon>
        <taxon>Pseudomonadota</taxon>
        <taxon>Gammaproteobacteria</taxon>
        <taxon>Oceanospirillales</taxon>
        <taxon>Halomonadaceae</taxon>
        <taxon>Vreelandella</taxon>
    </lineage>
</organism>
<dbReference type="RefSeq" id="WP_179930697.1">
    <property type="nucleotide sequence ID" value="NZ_JACCDF010000009.1"/>
</dbReference>
<feature type="domain" description="Polymerase nucleotidyl transferase" evidence="1">
    <location>
        <begin position="11"/>
        <end position="52"/>
    </location>
</feature>
<dbReference type="SUPFAM" id="SSF81301">
    <property type="entry name" value="Nucleotidyltransferase"/>
    <property type="match status" value="1"/>
</dbReference>
<dbReference type="InterPro" id="IPR002934">
    <property type="entry name" value="Polymerase_NTP_transf_dom"/>
</dbReference>
<proteinExistence type="predicted"/>
<dbReference type="CDD" id="cd05403">
    <property type="entry name" value="NT_KNTase_like"/>
    <property type="match status" value="1"/>
</dbReference>
<name>A0A7Z0RV96_9GAMM</name>
<reference evidence="2 3" key="1">
    <citation type="journal article" date="2015" name="Int. J. Syst. Evol. Microbiol.">
        <title>Halomonas salicampi sp. nov., a halotolerant and alkalitolerant bacterium isolated from a saltern soil.</title>
        <authorList>
            <person name="Lee J.C."/>
            <person name="Kim Y.S."/>
            <person name="Yun B.S."/>
            <person name="Whang K.S."/>
        </authorList>
    </citation>
    <scope>NUCLEOTIDE SEQUENCE [LARGE SCALE GENOMIC DNA]</scope>
    <source>
        <strain evidence="2 3">BH103</strain>
    </source>
</reference>
<evidence type="ECO:0000313" key="3">
    <source>
        <dbReference type="Proteomes" id="UP000586119"/>
    </source>
</evidence>
<evidence type="ECO:0000313" key="2">
    <source>
        <dbReference type="EMBL" id="NYS61372.1"/>
    </source>
</evidence>
<dbReference type="EMBL" id="JACCDF010000009">
    <property type="protein sequence ID" value="NYS61372.1"/>
    <property type="molecule type" value="Genomic_DNA"/>
</dbReference>
<dbReference type="Pfam" id="PF01909">
    <property type="entry name" value="NTP_transf_2"/>
    <property type="match status" value="1"/>
</dbReference>
<protein>
    <submittedName>
        <fullName evidence="2">Nucleotidyltransferase domain-containing protein</fullName>
    </submittedName>
</protein>
<comment type="caution">
    <text evidence="2">The sequence shown here is derived from an EMBL/GenBank/DDBJ whole genome shotgun (WGS) entry which is preliminary data.</text>
</comment>
<keyword evidence="2" id="KW-0808">Transferase</keyword>
<dbReference type="InterPro" id="IPR043519">
    <property type="entry name" value="NT_sf"/>
</dbReference>
<keyword evidence="3" id="KW-1185">Reference proteome</keyword>
<sequence>MRLNHTEIAAIKKATDKTFGPQADVMLFGSRVDDTAKGGDIDLLVTVPYSVDNPALSMAKMETAIIMAIGDRKIDVVINAPNLNKGDIHPIAQKQGVLL</sequence>
<dbReference type="Gene3D" id="3.30.460.10">
    <property type="entry name" value="Beta Polymerase, domain 2"/>
    <property type="match status" value="1"/>
</dbReference>